<feature type="region of interest" description="Disordered" evidence="1">
    <location>
        <begin position="195"/>
        <end position="247"/>
    </location>
</feature>
<keyword evidence="2" id="KW-0732">Signal</keyword>
<feature type="chain" id="PRO_5014568209" description="Secreted protein" evidence="2">
    <location>
        <begin position="25"/>
        <end position="247"/>
    </location>
</feature>
<dbReference type="OrthoDB" id="6517317at2759"/>
<reference evidence="4" key="2">
    <citation type="submission" date="2020-05" db="UniProtKB">
        <authorList>
            <consortium name="EnsemblMetazoa"/>
        </authorList>
    </citation>
    <scope>IDENTIFICATION</scope>
    <source>
        <strain evidence="4">wikel</strain>
    </source>
</reference>
<dbReference type="EMBL" id="ABJB010931325">
    <property type="status" value="NOT_ANNOTATED_CDS"/>
    <property type="molecule type" value="Genomic_DNA"/>
</dbReference>
<reference evidence="3 5" key="1">
    <citation type="submission" date="2008-03" db="EMBL/GenBank/DDBJ databases">
        <title>Annotation of Ixodes scapularis.</title>
        <authorList>
            <consortium name="Ixodes scapularis Genome Project Consortium"/>
            <person name="Caler E."/>
            <person name="Hannick L.I."/>
            <person name="Bidwell S."/>
            <person name="Joardar V."/>
            <person name="Thiagarajan M."/>
            <person name="Amedeo P."/>
            <person name="Galinsky K.J."/>
            <person name="Schobel S."/>
            <person name="Inman J."/>
            <person name="Hostetler J."/>
            <person name="Miller J."/>
            <person name="Hammond M."/>
            <person name="Megy K."/>
            <person name="Lawson D."/>
            <person name="Kodira C."/>
            <person name="Sutton G."/>
            <person name="Meyer J."/>
            <person name="Hill C.A."/>
            <person name="Birren B."/>
            <person name="Nene V."/>
            <person name="Collins F."/>
            <person name="Alarcon-Chaidez F."/>
            <person name="Wikel S."/>
            <person name="Strausberg R."/>
        </authorList>
    </citation>
    <scope>NUCLEOTIDE SEQUENCE [LARGE SCALE GENOMIC DNA]</scope>
    <source>
        <strain evidence="5">Wikel</strain>
        <strain evidence="3">Wikel colony</strain>
    </source>
</reference>
<dbReference type="VEuPathDB" id="VectorBase:ISCW009975"/>
<dbReference type="VEuPathDB" id="VectorBase:ISCP_015252"/>
<organism>
    <name type="scientific">Ixodes scapularis</name>
    <name type="common">Black-legged tick</name>
    <name type="synonym">Deer tick</name>
    <dbReference type="NCBI Taxonomy" id="6945"/>
    <lineage>
        <taxon>Eukaryota</taxon>
        <taxon>Metazoa</taxon>
        <taxon>Ecdysozoa</taxon>
        <taxon>Arthropoda</taxon>
        <taxon>Chelicerata</taxon>
        <taxon>Arachnida</taxon>
        <taxon>Acari</taxon>
        <taxon>Parasitiformes</taxon>
        <taxon>Ixodida</taxon>
        <taxon>Ixodoidea</taxon>
        <taxon>Ixodidae</taxon>
        <taxon>Ixodinae</taxon>
        <taxon>Ixodes</taxon>
    </lineage>
</organism>
<protein>
    <recommendedName>
        <fullName evidence="6">Secreted protein</fullName>
    </recommendedName>
</protein>
<feature type="compositionally biased region" description="Polar residues" evidence="1">
    <location>
        <begin position="209"/>
        <end position="224"/>
    </location>
</feature>
<name>B7Q0U3_IXOSC</name>
<dbReference type="EMBL" id="ABJB010782341">
    <property type="status" value="NOT_ANNOTATED_CDS"/>
    <property type="molecule type" value="Genomic_DNA"/>
</dbReference>
<dbReference type="PaxDb" id="6945-B7Q0U3"/>
<dbReference type="Proteomes" id="UP000001555">
    <property type="component" value="Unassembled WGS sequence"/>
</dbReference>
<evidence type="ECO:0000313" key="5">
    <source>
        <dbReference type="Proteomes" id="UP000001555"/>
    </source>
</evidence>
<dbReference type="EMBL" id="ABJB010150967">
    <property type="status" value="NOT_ANNOTATED_CDS"/>
    <property type="molecule type" value="Genomic_DNA"/>
</dbReference>
<sequence length="247" mass="27470">MEFETFLKVVTVLFGTLHLQPAYAADDKCDLVATTTCLKGYMIDINSHMHDLGNMETSKMDAYIENMEKSRAYPEKPKCFRWSHHCAESATKEYLDSAASTYEIFQKVIADKHALKSLAEAYKCYDSDKFAHCVTGIIDDFLRIPLNASKTRVDELRRRVTGGDETPALVAQGPVPPAAAKPWAKDTLAKNLFKKGLSPTTRRVRSPQHSRQPSCSSARSTFRTVTRPEMSATSCPPFAAPGTTSRP</sequence>
<dbReference type="AlphaFoldDB" id="B7Q0U3"/>
<keyword evidence="5" id="KW-1185">Reference proteome</keyword>
<evidence type="ECO:0008006" key="6">
    <source>
        <dbReference type="Google" id="ProtNLM"/>
    </source>
</evidence>
<gene>
    <name evidence="3" type="ORF">IscW_ISCW009975</name>
</gene>
<dbReference type="HOGENOM" id="CLU_1125612_0_0_1"/>
<proteinExistence type="predicted"/>
<dbReference type="EMBL" id="DS833940">
    <property type="protein sequence ID" value="EEC12465.1"/>
    <property type="molecule type" value="Genomic_DNA"/>
</dbReference>
<evidence type="ECO:0000256" key="1">
    <source>
        <dbReference type="SAM" id="MobiDB-lite"/>
    </source>
</evidence>
<feature type="signal peptide" evidence="2">
    <location>
        <begin position="1"/>
        <end position="24"/>
    </location>
</feature>
<evidence type="ECO:0000313" key="3">
    <source>
        <dbReference type="EMBL" id="EEC12465.1"/>
    </source>
</evidence>
<dbReference type="InParanoid" id="B7Q0U3"/>
<evidence type="ECO:0000313" key="4">
    <source>
        <dbReference type="EnsemblMetazoa" id="ISCW009975-PA"/>
    </source>
</evidence>
<dbReference type="EnsemblMetazoa" id="ISCW009975-RA">
    <property type="protein sequence ID" value="ISCW009975-PA"/>
    <property type="gene ID" value="ISCW009975"/>
</dbReference>
<dbReference type="VEuPathDB" id="VectorBase:ISCI009975"/>
<accession>B7Q0U3</accession>
<evidence type="ECO:0000256" key="2">
    <source>
        <dbReference type="SAM" id="SignalP"/>
    </source>
</evidence>